<name>A0A6A4HQM9_9AGAR</name>
<dbReference type="InterPro" id="IPR043216">
    <property type="entry name" value="PAP-like"/>
</dbReference>
<dbReference type="OrthoDB" id="8907274at2759"/>
<keyword evidence="3 6" id="KW-0812">Transmembrane</keyword>
<dbReference type="SMART" id="SM00014">
    <property type="entry name" value="acidPPc"/>
    <property type="match status" value="1"/>
</dbReference>
<gene>
    <name evidence="8" type="ORF">BT96DRAFT_880894</name>
</gene>
<accession>A0A6A4HQM9</accession>
<evidence type="ECO:0000259" key="7">
    <source>
        <dbReference type="SMART" id="SM00014"/>
    </source>
</evidence>
<dbReference type="CDD" id="cd03390">
    <property type="entry name" value="PAP2_containing_1_like"/>
    <property type="match status" value="1"/>
</dbReference>
<proteinExistence type="inferred from homology"/>
<feature type="domain" description="Phosphatidic acid phosphatase type 2/haloperoxidase" evidence="7">
    <location>
        <begin position="110"/>
        <end position="253"/>
    </location>
</feature>
<feature type="transmembrane region" description="Helical" evidence="6">
    <location>
        <begin position="27"/>
        <end position="47"/>
    </location>
</feature>
<dbReference type="FunFam" id="1.20.144.10:FF:000017">
    <property type="entry name" value="Diacylglycerol pyrophosphate phosphatase 1"/>
    <property type="match status" value="1"/>
</dbReference>
<evidence type="ECO:0000256" key="6">
    <source>
        <dbReference type="SAM" id="Phobius"/>
    </source>
</evidence>
<protein>
    <submittedName>
        <fullName evidence="8">Acid phosphatase/Vanadium-dependent haloperoxidase</fullName>
    </submittedName>
</protein>
<dbReference type="GO" id="GO:0046839">
    <property type="term" value="P:phospholipid dephosphorylation"/>
    <property type="evidence" value="ECO:0007669"/>
    <property type="project" value="TreeGrafter"/>
</dbReference>
<feature type="transmembrane region" description="Helical" evidence="6">
    <location>
        <begin position="207"/>
        <end position="225"/>
    </location>
</feature>
<feature type="transmembrane region" description="Helical" evidence="6">
    <location>
        <begin position="77"/>
        <end position="97"/>
    </location>
</feature>
<keyword evidence="5 6" id="KW-0472">Membrane</keyword>
<dbReference type="PANTHER" id="PTHR10165:SF35">
    <property type="entry name" value="RE23632P"/>
    <property type="match status" value="1"/>
</dbReference>
<feature type="transmembrane region" description="Helical" evidence="6">
    <location>
        <begin position="299"/>
        <end position="318"/>
    </location>
</feature>
<dbReference type="PANTHER" id="PTHR10165">
    <property type="entry name" value="LIPID PHOSPHATE PHOSPHATASE"/>
    <property type="match status" value="1"/>
</dbReference>
<dbReference type="AlphaFoldDB" id="A0A6A4HQM9"/>
<dbReference type="GO" id="GO:0008195">
    <property type="term" value="F:phosphatidate phosphatase activity"/>
    <property type="evidence" value="ECO:0007669"/>
    <property type="project" value="TreeGrafter"/>
</dbReference>
<feature type="transmembrane region" description="Helical" evidence="6">
    <location>
        <begin position="182"/>
        <end position="201"/>
    </location>
</feature>
<dbReference type="SUPFAM" id="SSF48317">
    <property type="entry name" value="Acid phosphatase/Vanadium-dependent haloperoxidase"/>
    <property type="match status" value="1"/>
</dbReference>
<evidence type="ECO:0000256" key="1">
    <source>
        <dbReference type="ARBA" id="ARBA00004141"/>
    </source>
</evidence>
<dbReference type="InterPro" id="IPR036938">
    <property type="entry name" value="PAP2/HPO_sf"/>
</dbReference>
<dbReference type="EMBL" id="ML769453">
    <property type="protein sequence ID" value="KAE9400749.1"/>
    <property type="molecule type" value="Genomic_DNA"/>
</dbReference>
<reference evidence="8" key="1">
    <citation type="journal article" date="2019" name="Environ. Microbiol.">
        <title>Fungal ecological strategies reflected in gene transcription - a case study of two litter decomposers.</title>
        <authorList>
            <person name="Barbi F."/>
            <person name="Kohler A."/>
            <person name="Barry K."/>
            <person name="Baskaran P."/>
            <person name="Daum C."/>
            <person name="Fauchery L."/>
            <person name="Ihrmark K."/>
            <person name="Kuo A."/>
            <person name="LaButti K."/>
            <person name="Lipzen A."/>
            <person name="Morin E."/>
            <person name="Grigoriev I.V."/>
            <person name="Henrissat B."/>
            <person name="Lindahl B."/>
            <person name="Martin F."/>
        </authorList>
    </citation>
    <scope>NUCLEOTIDE SEQUENCE</scope>
    <source>
        <strain evidence="8">JB14</strain>
    </source>
</reference>
<dbReference type="GO" id="GO:0006644">
    <property type="term" value="P:phospholipid metabolic process"/>
    <property type="evidence" value="ECO:0007669"/>
    <property type="project" value="InterPro"/>
</dbReference>
<dbReference type="Gene3D" id="1.20.144.10">
    <property type="entry name" value="Phosphatidic acid phosphatase type 2/haloperoxidase"/>
    <property type="match status" value="1"/>
</dbReference>
<dbReference type="Proteomes" id="UP000799118">
    <property type="component" value="Unassembled WGS sequence"/>
</dbReference>
<evidence type="ECO:0000256" key="5">
    <source>
        <dbReference type="ARBA" id="ARBA00023136"/>
    </source>
</evidence>
<organism evidence="8 9">
    <name type="scientific">Gymnopus androsaceus JB14</name>
    <dbReference type="NCBI Taxonomy" id="1447944"/>
    <lineage>
        <taxon>Eukaryota</taxon>
        <taxon>Fungi</taxon>
        <taxon>Dikarya</taxon>
        <taxon>Basidiomycota</taxon>
        <taxon>Agaricomycotina</taxon>
        <taxon>Agaricomycetes</taxon>
        <taxon>Agaricomycetidae</taxon>
        <taxon>Agaricales</taxon>
        <taxon>Marasmiineae</taxon>
        <taxon>Omphalotaceae</taxon>
        <taxon>Gymnopus</taxon>
    </lineage>
</organism>
<dbReference type="Pfam" id="PF01569">
    <property type="entry name" value="PAP2"/>
    <property type="match status" value="1"/>
</dbReference>
<keyword evidence="4 6" id="KW-1133">Transmembrane helix</keyword>
<sequence length="368" mass="41273">MLGRYTLLPTGNARIPPSNASYRKRMLLSYLPDWIITIALAAIIFLIENVDGFQRHFSLSDTSLRHPYAVNERVPVLALYFISIGAPLAIQSIANFLTIRSWWDCHTSTLGLFLSLSITGSLTQLTKITVGRPRPDAIDRCQPLPGLEDPEYGLSTVAVCTQTNIHIMRDCFRSFPSGHSSMAFAGLGFLAFYLAGKIHIFDHKGNVGKVWIFLTPFAGAGLVAISRTMDYRHHWQDVLVGSSLGFIMSYFSYRQYYPSLAEDLCHRPYSPRIKHESSDPWSSRAFSVVIPLARLHLVVHPRGAIMMMMVILLPLAYWSSREGPAQSQGCRNNSTYPIHLDLLVIGKIYVLHYLDILNFIAGCHLSQG</sequence>
<keyword evidence="9" id="KW-1185">Reference proteome</keyword>
<evidence type="ECO:0000256" key="3">
    <source>
        <dbReference type="ARBA" id="ARBA00022692"/>
    </source>
</evidence>
<evidence type="ECO:0000256" key="2">
    <source>
        <dbReference type="ARBA" id="ARBA00008816"/>
    </source>
</evidence>
<evidence type="ECO:0000313" key="8">
    <source>
        <dbReference type="EMBL" id="KAE9400749.1"/>
    </source>
</evidence>
<evidence type="ECO:0000256" key="4">
    <source>
        <dbReference type="ARBA" id="ARBA00022989"/>
    </source>
</evidence>
<feature type="transmembrane region" description="Helical" evidence="6">
    <location>
        <begin position="237"/>
        <end position="253"/>
    </location>
</feature>
<comment type="similarity">
    <text evidence="2">Belongs to the PA-phosphatase related phosphoesterase family.</text>
</comment>
<dbReference type="InterPro" id="IPR000326">
    <property type="entry name" value="PAP2/HPO"/>
</dbReference>
<evidence type="ECO:0000313" key="9">
    <source>
        <dbReference type="Proteomes" id="UP000799118"/>
    </source>
</evidence>
<comment type="subcellular location">
    <subcellularLocation>
        <location evidence="1">Membrane</location>
        <topology evidence="1">Multi-pass membrane protein</topology>
    </subcellularLocation>
</comment>
<dbReference type="GO" id="GO:0016020">
    <property type="term" value="C:membrane"/>
    <property type="evidence" value="ECO:0007669"/>
    <property type="project" value="UniProtKB-SubCell"/>
</dbReference>